<name>J4I958_9APHY</name>
<evidence type="ECO:0000313" key="8">
    <source>
        <dbReference type="Proteomes" id="UP000006352"/>
    </source>
</evidence>
<dbReference type="InParanoid" id="J4I958"/>
<reference evidence="7 8" key="1">
    <citation type="journal article" date="2012" name="Appl. Environ. Microbiol.">
        <title>Short-read sequencing for genomic analysis of the brown rot fungus Fibroporia radiculosa.</title>
        <authorList>
            <person name="Tang J.D."/>
            <person name="Perkins A.D."/>
            <person name="Sonstegard T.S."/>
            <person name="Schroeder S.G."/>
            <person name="Burgess S.C."/>
            <person name="Diehl S.V."/>
        </authorList>
    </citation>
    <scope>NUCLEOTIDE SEQUENCE [LARGE SCALE GENOMIC DNA]</scope>
    <source>
        <strain evidence="7 8">TFFH 294</strain>
    </source>
</reference>
<feature type="compositionally biased region" description="Basic and acidic residues" evidence="5">
    <location>
        <begin position="109"/>
        <end position="120"/>
    </location>
</feature>
<feature type="region of interest" description="Disordered" evidence="5">
    <location>
        <begin position="291"/>
        <end position="313"/>
    </location>
</feature>
<dbReference type="GeneID" id="24095497"/>
<dbReference type="HOGENOM" id="CLU_064533_0_0_1"/>
<evidence type="ECO:0000259" key="6">
    <source>
        <dbReference type="PROSITE" id="PS50089"/>
    </source>
</evidence>
<organism evidence="7 8">
    <name type="scientific">Fibroporia radiculosa</name>
    <dbReference type="NCBI Taxonomy" id="599839"/>
    <lineage>
        <taxon>Eukaryota</taxon>
        <taxon>Fungi</taxon>
        <taxon>Dikarya</taxon>
        <taxon>Basidiomycota</taxon>
        <taxon>Agaricomycotina</taxon>
        <taxon>Agaricomycetes</taxon>
        <taxon>Polyporales</taxon>
        <taxon>Fibroporiaceae</taxon>
        <taxon>Fibroporia</taxon>
    </lineage>
</organism>
<evidence type="ECO:0000313" key="7">
    <source>
        <dbReference type="EMBL" id="CCM00586.1"/>
    </source>
</evidence>
<keyword evidence="8" id="KW-1185">Reference proteome</keyword>
<dbReference type="SUPFAM" id="SSF57850">
    <property type="entry name" value="RING/U-box"/>
    <property type="match status" value="1"/>
</dbReference>
<evidence type="ECO:0000256" key="3">
    <source>
        <dbReference type="ARBA" id="ARBA00022833"/>
    </source>
</evidence>
<dbReference type="Gene3D" id="3.30.40.10">
    <property type="entry name" value="Zinc/RING finger domain, C3HC4 (zinc finger)"/>
    <property type="match status" value="1"/>
</dbReference>
<dbReference type="PROSITE" id="PS00518">
    <property type="entry name" value="ZF_RING_1"/>
    <property type="match status" value="1"/>
</dbReference>
<keyword evidence="3" id="KW-0862">Zinc</keyword>
<keyword evidence="1" id="KW-0479">Metal-binding</keyword>
<feature type="domain" description="RING-type" evidence="6">
    <location>
        <begin position="196"/>
        <end position="248"/>
    </location>
</feature>
<proteinExistence type="predicted"/>
<dbReference type="Proteomes" id="UP000006352">
    <property type="component" value="Unassembled WGS sequence"/>
</dbReference>
<dbReference type="GO" id="GO:0008270">
    <property type="term" value="F:zinc ion binding"/>
    <property type="evidence" value="ECO:0007669"/>
    <property type="project" value="UniProtKB-KW"/>
</dbReference>
<dbReference type="InterPro" id="IPR017907">
    <property type="entry name" value="Znf_RING_CS"/>
</dbReference>
<feature type="region of interest" description="Disordered" evidence="5">
    <location>
        <begin position="109"/>
        <end position="141"/>
    </location>
</feature>
<protein>
    <recommendedName>
        <fullName evidence="6">RING-type domain-containing protein</fullName>
    </recommendedName>
</protein>
<feature type="region of interest" description="Disordered" evidence="5">
    <location>
        <begin position="1"/>
        <end position="97"/>
    </location>
</feature>
<dbReference type="PROSITE" id="PS50089">
    <property type="entry name" value="ZF_RING_2"/>
    <property type="match status" value="1"/>
</dbReference>
<sequence>MLDIVEDPEPGPQAKRRRVAEGGTRAPVTRRRSGPATQKTAPVRKSRSTRRSSPVSPAEEADDTQDIEEPKTPRRRSRAAHSSTAPEDATARKEEQLKQLRKDIREQERSLKRKHDEFDSASKSTQTALTKRESSITKKEKELRRMENQLTKRMEALSEREEGIKKHQQKADDLVVSLSLVHTDKVLMQLEEHFTCALCFDVMACPYSLAPSTCGHSFCALCIMKWFFSHIHEDCGSWHDVLECPLCRAVLPTPTPDPPRRAETCPFTPNRLADKVITDLIDGLRTTGRETISASESKGKSKAKAGDSTLDSAVWNEGGSAQMEWQERDRKGRAEMALLAGSWTTIAPIDLIDLVGDLYVPHILSY</sequence>
<dbReference type="EMBL" id="HE796993">
    <property type="protein sequence ID" value="CCM00586.1"/>
    <property type="molecule type" value="Genomic_DNA"/>
</dbReference>
<dbReference type="InterPro" id="IPR013083">
    <property type="entry name" value="Znf_RING/FYVE/PHD"/>
</dbReference>
<dbReference type="RefSeq" id="XP_012179869.1">
    <property type="nucleotide sequence ID" value="XM_012324479.1"/>
</dbReference>
<dbReference type="InterPro" id="IPR018957">
    <property type="entry name" value="Znf_C3HC4_RING-type"/>
</dbReference>
<dbReference type="AlphaFoldDB" id="J4I958"/>
<keyword evidence="2 4" id="KW-0863">Zinc-finger</keyword>
<gene>
    <name evidence="7" type="ORF">FIBRA_02622</name>
</gene>
<evidence type="ECO:0000256" key="1">
    <source>
        <dbReference type="ARBA" id="ARBA00022723"/>
    </source>
</evidence>
<feature type="compositionally biased region" description="Basic and acidic residues" evidence="5">
    <location>
        <begin position="130"/>
        <end position="141"/>
    </location>
</feature>
<evidence type="ECO:0000256" key="2">
    <source>
        <dbReference type="ARBA" id="ARBA00022771"/>
    </source>
</evidence>
<dbReference type="STRING" id="599839.J4I958"/>
<evidence type="ECO:0000256" key="4">
    <source>
        <dbReference type="PROSITE-ProRule" id="PRU00175"/>
    </source>
</evidence>
<evidence type="ECO:0000256" key="5">
    <source>
        <dbReference type="SAM" id="MobiDB-lite"/>
    </source>
</evidence>
<dbReference type="SMART" id="SM00184">
    <property type="entry name" value="RING"/>
    <property type="match status" value="1"/>
</dbReference>
<dbReference type="OrthoDB" id="6105938at2759"/>
<accession>J4I958</accession>
<dbReference type="InterPro" id="IPR001841">
    <property type="entry name" value="Znf_RING"/>
</dbReference>
<dbReference type="Pfam" id="PF00097">
    <property type="entry name" value="zf-C3HC4"/>
    <property type="match status" value="1"/>
</dbReference>